<dbReference type="GO" id="GO:0008704">
    <property type="term" value="F:5-carboxymethyl-2-hydroxymuconate delta-isomerase activity"/>
    <property type="evidence" value="ECO:0007669"/>
    <property type="project" value="UniProtKB-EC"/>
</dbReference>
<dbReference type="RefSeq" id="WP_114477032.1">
    <property type="nucleotide sequence ID" value="NZ_QPII01000001.1"/>
</dbReference>
<dbReference type="InterPro" id="IPR011234">
    <property type="entry name" value="Fumarylacetoacetase-like_C"/>
</dbReference>
<evidence type="ECO:0000256" key="6">
    <source>
        <dbReference type="ARBA" id="ARBA00060569"/>
    </source>
</evidence>
<dbReference type="Gene3D" id="3.90.850.10">
    <property type="entry name" value="Fumarylacetoacetase-like, C-terminal domain"/>
    <property type="match status" value="1"/>
</dbReference>
<evidence type="ECO:0000256" key="7">
    <source>
        <dbReference type="ARBA" id="ARBA00060680"/>
    </source>
</evidence>
<dbReference type="AlphaFoldDB" id="A0A368U431"/>
<dbReference type="EMBL" id="QPII01000001">
    <property type="protein sequence ID" value="RCV91581.1"/>
    <property type="molecule type" value="Genomic_DNA"/>
</dbReference>
<evidence type="ECO:0000256" key="5">
    <source>
        <dbReference type="ARBA" id="ARBA00057150"/>
    </source>
</evidence>
<dbReference type="PANTHER" id="PTHR11820">
    <property type="entry name" value="ACYLPYRUVASE"/>
    <property type="match status" value="1"/>
</dbReference>
<keyword evidence="10" id="KW-1185">Reference proteome</keyword>
<reference evidence="9 10" key="1">
    <citation type="submission" date="2018-07" db="EMBL/GenBank/DDBJ databases">
        <title>Halomonas montanilacus sp. nov., isolated from Lake Pengyan on Tibetan Plateau.</title>
        <authorList>
            <person name="Lu H."/>
            <person name="Xing P."/>
            <person name="Wu Q."/>
        </authorList>
    </citation>
    <scope>NUCLEOTIDE SEQUENCE [LARGE SCALE GENOMIC DNA]</scope>
    <source>
        <strain evidence="9 10">PYC7W</strain>
    </source>
</reference>
<dbReference type="OrthoDB" id="9805307at2"/>
<keyword evidence="9" id="KW-0378">Hydrolase</keyword>
<feature type="domain" description="Fumarylacetoacetase-like C-terminal" evidence="8">
    <location>
        <begin position="78"/>
        <end position="292"/>
    </location>
</feature>
<accession>A0A368U431</accession>
<dbReference type="GO" id="GO:0018773">
    <property type="term" value="F:acetylpyruvate hydrolase activity"/>
    <property type="evidence" value="ECO:0007669"/>
    <property type="project" value="TreeGrafter"/>
</dbReference>
<evidence type="ECO:0000259" key="8">
    <source>
        <dbReference type="Pfam" id="PF01557"/>
    </source>
</evidence>
<evidence type="ECO:0000313" key="10">
    <source>
        <dbReference type="Proteomes" id="UP000252405"/>
    </source>
</evidence>
<sequence length="294" mass="32419">MKFATLRPAADQPPVVALIDTAGQRYWPLSDLLPEFQGDMQQLIHDWEALRDQIATQGEGRLLDGARLEPPLHPQRNMFCVGKNYFEHAAEFSGSGYDSSTSADDVVPKFPIIFTKAYNTLVAHGDEIPRHAEVTEQLDYEAEFAVIIGKGGSGIKKAEAYDHVWGYTIANDVTARDLQKKHKQWHLGKSLDGLCPMGPWVVTADEMDRDNATIKCWVNGELRQDARLDQLIFDVPTLIETLSAGITLAPGDVILTGTPVGVGIGFTPPRFLQTGDIVRIEVDAIGVLENRVGR</sequence>
<proteinExistence type="inferred from homology"/>
<dbReference type="SUPFAM" id="SSF56529">
    <property type="entry name" value="FAH"/>
    <property type="match status" value="1"/>
</dbReference>
<dbReference type="FunFam" id="3.90.850.10:FF:000002">
    <property type="entry name" value="2-hydroxyhepta-2,4-diene-1,7-dioate isomerase"/>
    <property type="match status" value="1"/>
</dbReference>
<comment type="pathway">
    <text evidence="7">Aromatic compound metabolism; 4-hydroxyphenylacetate degradation; pyruvate and succinate semialdehyde from 4-hydroxyphenylacetate: step 5/7.</text>
</comment>
<dbReference type="GO" id="GO:0046872">
    <property type="term" value="F:metal ion binding"/>
    <property type="evidence" value="ECO:0007669"/>
    <property type="project" value="UniProtKB-KW"/>
</dbReference>
<dbReference type="GO" id="GO:0019752">
    <property type="term" value="P:carboxylic acid metabolic process"/>
    <property type="evidence" value="ECO:0007669"/>
    <property type="project" value="UniProtKB-ARBA"/>
</dbReference>
<organism evidence="9 10">
    <name type="scientific">Billgrantia montanilacus</name>
    <dbReference type="NCBI Taxonomy" id="2282305"/>
    <lineage>
        <taxon>Bacteria</taxon>
        <taxon>Pseudomonadati</taxon>
        <taxon>Pseudomonadota</taxon>
        <taxon>Gammaproteobacteria</taxon>
        <taxon>Oceanospirillales</taxon>
        <taxon>Halomonadaceae</taxon>
        <taxon>Billgrantia</taxon>
    </lineage>
</organism>
<comment type="caution">
    <text evidence="9">The sequence shown here is derived from an EMBL/GenBank/DDBJ whole genome shotgun (WGS) entry which is preliminary data.</text>
</comment>
<protein>
    <submittedName>
        <fullName evidence="9">FAA hydrolase family protein</fullName>
    </submittedName>
</protein>
<comment type="catalytic activity">
    <reaction evidence="3">
        <text>(3E,5R)-5-carboxy-2-oxohept-3-enedioate + H(+) = (4Z)-2-oxohept-4-enedioate + CO2</text>
        <dbReference type="Rhea" id="RHEA:14397"/>
        <dbReference type="ChEBI" id="CHEBI:15378"/>
        <dbReference type="ChEBI" id="CHEBI:16526"/>
        <dbReference type="ChEBI" id="CHEBI:87491"/>
        <dbReference type="ChEBI" id="CHEBI:87507"/>
        <dbReference type="EC" id="4.1.1.68"/>
    </reaction>
</comment>
<evidence type="ECO:0000256" key="1">
    <source>
        <dbReference type="ARBA" id="ARBA00010211"/>
    </source>
</evidence>
<comment type="pathway">
    <text evidence="6">Aromatic compound metabolism; 4-hydroxyphenylacetate degradation; pyruvate and succinate semialdehyde from 4-hydroxyphenylacetate: step 4/7.</text>
</comment>
<evidence type="ECO:0000313" key="9">
    <source>
        <dbReference type="EMBL" id="RCV91581.1"/>
    </source>
</evidence>
<dbReference type="Proteomes" id="UP000252405">
    <property type="component" value="Unassembled WGS sequence"/>
</dbReference>
<dbReference type="Pfam" id="PF01557">
    <property type="entry name" value="FAA_hydrolase"/>
    <property type="match status" value="1"/>
</dbReference>
<comment type="function">
    <text evidence="5">Decarboxylates OPET (5-oxo-pent-3-ene-1,2,5-tricarboxylic acid) into HHDD (2-hydroxy-hept-2,4-diene-1,7-dioate) and isomerizes it to OHED (2-oxo-hept-3-ene-1,7-dioate).</text>
</comment>
<name>A0A368U431_9GAMM</name>
<evidence type="ECO:0000256" key="3">
    <source>
        <dbReference type="ARBA" id="ARBA00051258"/>
    </source>
</evidence>
<dbReference type="PANTHER" id="PTHR11820:SF7">
    <property type="entry name" value="ACYLPYRUVASE FAHD1, MITOCHONDRIAL"/>
    <property type="match status" value="1"/>
</dbReference>
<evidence type="ECO:0000256" key="4">
    <source>
        <dbReference type="ARBA" id="ARBA00052790"/>
    </source>
</evidence>
<comment type="similarity">
    <text evidence="1">Belongs to the FAH family.</text>
</comment>
<evidence type="ECO:0000256" key="2">
    <source>
        <dbReference type="ARBA" id="ARBA00022723"/>
    </source>
</evidence>
<keyword evidence="2" id="KW-0479">Metal-binding</keyword>
<comment type="catalytic activity">
    <reaction evidence="4">
        <text>(2E,4Z)-5-hydroxypenta-2,4-diene-1,2,5-tricarboxylate = (3E,5R)-5-carboxy-2-oxohept-3-enedioate</text>
        <dbReference type="Rhea" id="RHEA:18813"/>
        <dbReference type="ChEBI" id="CHEBI:47961"/>
        <dbReference type="ChEBI" id="CHEBI:87491"/>
        <dbReference type="EC" id="5.3.3.10"/>
    </reaction>
</comment>
<gene>
    <name evidence="9" type="ORF">DU505_00440</name>
</gene>
<dbReference type="GO" id="GO:0018800">
    <property type="term" value="F:5-oxopent-3-ene-1,2,5-tricarboxylate decarboxylase activity"/>
    <property type="evidence" value="ECO:0007669"/>
    <property type="project" value="UniProtKB-EC"/>
</dbReference>
<dbReference type="InterPro" id="IPR036663">
    <property type="entry name" value="Fumarylacetoacetase_C_sf"/>
</dbReference>